<keyword evidence="2" id="KW-1185">Reference proteome</keyword>
<evidence type="ECO:0000313" key="2">
    <source>
        <dbReference type="Proteomes" id="UP001529510"/>
    </source>
</evidence>
<evidence type="ECO:0000313" key="1">
    <source>
        <dbReference type="EMBL" id="KAL0174928.1"/>
    </source>
</evidence>
<name>A0ABD0PLK4_CIRMR</name>
<sequence>LIMKEEVREFDVISIICTVQSFPESQLTVTGPQSELKNTQNRRGNSTATANKLSVYLNVTEPDAGT</sequence>
<proteinExistence type="predicted"/>
<comment type="caution">
    <text evidence="1">The sequence shown here is derived from an EMBL/GenBank/DDBJ whole genome shotgun (WGS) entry which is preliminary data.</text>
</comment>
<feature type="non-terminal residue" evidence="1">
    <location>
        <position position="66"/>
    </location>
</feature>
<dbReference type="AlphaFoldDB" id="A0ABD0PLK4"/>
<reference evidence="1 2" key="1">
    <citation type="submission" date="2024-05" db="EMBL/GenBank/DDBJ databases">
        <title>Genome sequencing and assembly of Indian major carp, Cirrhinus mrigala (Hamilton, 1822).</title>
        <authorList>
            <person name="Mohindra V."/>
            <person name="Chowdhury L.M."/>
            <person name="Lal K."/>
            <person name="Jena J.K."/>
        </authorList>
    </citation>
    <scope>NUCLEOTIDE SEQUENCE [LARGE SCALE GENOMIC DNA]</scope>
    <source>
        <strain evidence="1">CM1030</strain>
        <tissue evidence="1">Blood</tissue>
    </source>
</reference>
<gene>
    <name evidence="1" type="ORF">M9458_030896</name>
</gene>
<feature type="non-terminal residue" evidence="1">
    <location>
        <position position="1"/>
    </location>
</feature>
<accession>A0ABD0PLK4</accession>
<organism evidence="1 2">
    <name type="scientific">Cirrhinus mrigala</name>
    <name type="common">Mrigala</name>
    <dbReference type="NCBI Taxonomy" id="683832"/>
    <lineage>
        <taxon>Eukaryota</taxon>
        <taxon>Metazoa</taxon>
        <taxon>Chordata</taxon>
        <taxon>Craniata</taxon>
        <taxon>Vertebrata</taxon>
        <taxon>Euteleostomi</taxon>
        <taxon>Actinopterygii</taxon>
        <taxon>Neopterygii</taxon>
        <taxon>Teleostei</taxon>
        <taxon>Ostariophysi</taxon>
        <taxon>Cypriniformes</taxon>
        <taxon>Cyprinidae</taxon>
        <taxon>Labeoninae</taxon>
        <taxon>Labeonini</taxon>
        <taxon>Cirrhinus</taxon>
    </lineage>
</organism>
<protein>
    <submittedName>
        <fullName evidence="1">Uncharacterized protein</fullName>
    </submittedName>
</protein>
<dbReference type="Proteomes" id="UP001529510">
    <property type="component" value="Unassembled WGS sequence"/>
</dbReference>
<dbReference type="EMBL" id="JAMKFB020000015">
    <property type="protein sequence ID" value="KAL0174928.1"/>
    <property type="molecule type" value="Genomic_DNA"/>
</dbReference>